<dbReference type="PANTHER" id="PTHR10256">
    <property type="entry name" value="SELENIDE, WATER DIKINASE"/>
    <property type="match status" value="1"/>
</dbReference>
<evidence type="ECO:0000256" key="3">
    <source>
        <dbReference type="ARBA" id="ARBA00022777"/>
    </source>
</evidence>
<dbReference type="InterPro" id="IPR036676">
    <property type="entry name" value="PurM-like_C_sf"/>
</dbReference>
<dbReference type="GO" id="GO:0004756">
    <property type="term" value="F:selenide, water dikinase activity"/>
    <property type="evidence" value="ECO:0007669"/>
    <property type="project" value="TreeGrafter"/>
</dbReference>
<dbReference type="Gene3D" id="3.50.50.100">
    <property type="match status" value="1"/>
</dbReference>
<feature type="domain" description="PurM-like N-terminal" evidence="6">
    <location>
        <begin position="455"/>
        <end position="563"/>
    </location>
</feature>
<dbReference type="Pfam" id="PF00586">
    <property type="entry name" value="AIRS"/>
    <property type="match status" value="1"/>
</dbReference>
<sequence length="765" mass="83162">MESLRPIVKDLVLLGGGHSHAIVLRQWGMRPLAGVQITLITNLADTPYSGMLPSHVAGLYDFDQAHIDLRPLTRFAQARLFMDRVIGLDLERRRVICAHHPPVAYDVLSIDTGSTPAMVAVPGAADHAVPAKPVPQLLQAWARVRQQLEASPERPLTIAVVGGGIGGVELTLNMQARLQRRLKELGRPQDQVTFHLFHRRAELAPERSRATRHYLQRLCLRRRIQLHLQQTVAAVETIGGPLPYRVRCESGLTVACDRIFWVTQAAAPDWVRQSGLANDSQGFIAVADTLQSRSHPNVFAAGDVATMVNHPRPKAGVFAVRQGKPLSLNLRRHLQGQPLQPFRPQRQFLTLIDTGRGTAIASRGPFVAESCLFRYWKDHIDQKFMALFRDFPEMGASRPSDVVVRSASSPPPMYCAGCGSKVGRPALEQVLQRIQADVSWPVDTADILVGLTAAEDAAVVRVPHDRAMVHTADGFRALLADPFICGQIAVHHSLSDLFAMGATPQSVLALATVPYALPAQQTEILYQLLSGVQKALSQSHTPLVGGHTSEGPELVLSIVANGLAQPQRLLRKQGMAPGEVLILTKPLGTGVLFAADMRRQAKGRWIEAAVAVMVQSNQAAAQCLIQHQATACTDVTGFGFMGHLLELVQASQVGAVLTLNQLPALQGARQVLAQGVRSSLHPQNQTAAQAIENGADYIDHPDWPLLFDPQTSGGLLAAVPPDQVESCLATLHQAGYAHSLVVGRVIPRDNPTQPIRIEEWGRSEE</sequence>
<accession>A0A1Z3HR86</accession>
<dbReference type="Pfam" id="PF02769">
    <property type="entry name" value="AIRS_C"/>
    <property type="match status" value="1"/>
</dbReference>
<dbReference type="Proteomes" id="UP000191901">
    <property type="component" value="Chromosome"/>
</dbReference>
<dbReference type="InterPro" id="IPR023753">
    <property type="entry name" value="FAD/NAD-binding_dom"/>
</dbReference>
<dbReference type="KEGG" id="hhg:XM38_037800"/>
<dbReference type="NCBIfam" id="TIGR03169">
    <property type="entry name" value="Nterm_to_SelD"/>
    <property type="match status" value="1"/>
</dbReference>
<dbReference type="RefSeq" id="WP_088430602.1">
    <property type="nucleotide sequence ID" value="NZ_CP021983.2"/>
</dbReference>
<evidence type="ECO:0000256" key="1">
    <source>
        <dbReference type="ARBA" id="ARBA00022679"/>
    </source>
</evidence>
<dbReference type="InterPro" id="IPR004536">
    <property type="entry name" value="SPS/SelD"/>
</dbReference>
<dbReference type="CDD" id="cd02195">
    <property type="entry name" value="SelD"/>
    <property type="match status" value="1"/>
</dbReference>
<dbReference type="SUPFAM" id="SSF55326">
    <property type="entry name" value="PurM N-terminal domain-like"/>
    <property type="match status" value="1"/>
</dbReference>
<evidence type="ECO:0000256" key="2">
    <source>
        <dbReference type="ARBA" id="ARBA00022741"/>
    </source>
</evidence>
<dbReference type="InterPro" id="IPR036188">
    <property type="entry name" value="FAD/NAD-bd_sf"/>
</dbReference>
<dbReference type="AlphaFoldDB" id="A0A1Z3HR86"/>
<dbReference type="InterPro" id="IPR017584">
    <property type="entry name" value="Pyridine_nucleo_diS_OxRdtase_N"/>
</dbReference>
<dbReference type="GO" id="GO:0005737">
    <property type="term" value="C:cytoplasm"/>
    <property type="evidence" value="ECO:0007669"/>
    <property type="project" value="TreeGrafter"/>
</dbReference>
<dbReference type="InterPro" id="IPR016188">
    <property type="entry name" value="PurM-like_N"/>
</dbReference>
<evidence type="ECO:0000313" key="9">
    <source>
        <dbReference type="EMBL" id="ASC72821.1"/>
    </source>
</evidence>
<keyword evidence="5" id="KW-0711">Selenium</keyword>
<keyword evidence="10" id="KW-1185">Reference proteome</keyword>
<evidence type="ECO:0000259" key="7">
    <source>
        <dbReference type="Pfam" id="PF02769"/>
    </source>
</evidence>
<dbReference type="NCBIfam" id="TIGR00476">
    <property type="entry name" value="selD"/>
    <property type="match status" value="1"/>
</dbReference>
<keyword evidence="2" id="KW-0547">Nucleotide-binding</keyword>
<evidence type="ECO:0008006" key="11">
    <source>
        <dbReference type="Google" id="ProtNLM"/>
    </source>
</evidence>
<dbReference type="SUPFAM" id="SSF51905">
    <property type="entry name" value="FAD/NAD(P)-binding domain"/>
    <property type="match status" value="2"/>
</dbReference>
<gene>
    <name evidence="9" type="ORF">XM38_037800</name>
</gene>
<organism evidence="9 10">
    <name type="scientific">Halomicronema hongdechloris C2206</name>
    <dbReference type="NCBI Taxonomy" id="1641165"/>
    <lineage>
        <taxon>Bacteria</taxon>
        <taxon>Bacillati</taxon>
        <taxon>Cyanobacteriota</taxon>
        <taxon>Cyanophyceae</taxon>
        <taxon>Nodosilineales</taxon>
        <taxon>Nodosilineaceae</taxon>
        <taxon>Halomicronema</taxon>
    </lineage>
</organism>
<keyword evidence="1" id="KW-0808">Transferase</keyword>
<feature type="domain" description="FAD/NAD(P)-binding" evidence="8">
    <location>
        <begin position="15"/>
        <end position="323"/>
    </location>
</feature>
<keyword evidence="3" id="KW-0418">Kinase</keyword>
<dbReference type="GO" id="GO:0005524">
    <property type="term" value="F:ATP binding"/>
    <property type="evidence" value="ECO:0007669"/>
    <property type="project" value="UniProtKB-KW"/>
</dbReference>
<reference evidence="9 10" key="1">
    <citation type="journal article" date="2016" name="Biochim. Biophys. Acta">
        <title>Characterization of red-shifted phycobilisomes isolated from the chlorophyll f-containing cyanobacterium Halomicronema hongdechloris.</title>
        <authorList>
            <person name="Li Y."/>
            <person name="Lin Y."/>
            <person name="Garvey C.J."/>
            <person name="Birch D."/>
            <person name="Corkery R.W."/>
            <person name="Loughlin P.C."/>
            <person name="Scheer H."/>
            <person name="Willows R.D."/>
            <person name="Chen M."/>
        </authorList>
    </citation>
    <scope>NUCLEOTIDE SEQUENCE [LARGE SCALE GENOMIC DNA]</scope>
    <source>
        <strain evidence="9 10">C2206</strain>
    </source>
</reference>
<dbReference type="SUPFAM" id="SSF56042">
    <property type="entry name" value="PurM C-terminal domain-like"/>
    <property type="match status" value="1"/>
</dbReference>
<dbReference type="InterPro" id="IPR036921">
    <property type="entry name" value="PurM-like_N_sf"/>
</dbReference>
<evidence type="ECO:0000256" key="5">
    <source>
        <dbReference type="ARBA" id="ARBA00023266"/>
    </source>
</evidence>
<evidence type="ECO:0000313" key="10">
    <source>
        <dbReference type="Proteomes" id="UP000191901"/>
    </source>
</evidence>
<keyword evidence="4" id="KW-0067">ATP-binding</keyword>
<evidence type="ECO:0000256" key="4">
    <source>
        <dbReference type="ARBA" id="ARBA00022840"/>
    </source>
</evidence>
<proteinExistence type="predicted"/>
<evidence type="ECO:0000259" key="8">
    <source>
        <dbReference type="Pfam" id="PF07992"/>
    </source>
</evidence>
<dbReference type="GO" id="GO:0016260">
    <property type="term" value="P:selenocysteine biosynthetic process"/>
    <property type="evidence" value="ECO:0007669"/>
    <property type="project" value="TreeGrafter"/>
</dbReference>
<dbReference type="Pfam" id="PF07992">
    <property type="entry name" value="Pyr_redox_2"/>
    <property type="match status" value="1"/>
</dbReference>
<protein>
    <recommendedName>
        <fullName evidence="11">Selenide, water dikinase</fullName>
    </recommendedName>
</protein>
<dbReference type="EMBL" id="CP021983">
    <property type="protein sequence ID" value="ASC72821.1"/>
    <property type="molecule type" value="Genomic_DNA"/>
</dbReference>
<dbReference type="GO" id="GO:0016491">
    <property type="term" value="F:oxidoreductase activity"/>
    <property type="evidence" value="ECO:0007669"/>
    <property type="project" value="InterPro"/>
</dbReference>
<dbReference type="PRINTS" id="PR00368">
    <property type="entry name" value="FADPNR"/>
</dbReference>
<name>A0A1Z3HR86_9CYAN</name>
<evidence type="ECO:0000259" key="6">
    <source>
        <dbReference type="Pfam" id="PF00586"/>
    </source>
</evidence>
<feature type="domain" description="PurM-like C-terminal" evidence="7">
    <location>
        <begin position="577"/>
        <end position="750"/>
    </location>
</feature>
<dbReference type="Gene3D" id="3.30.1330.10">
    <property type="entry name" value="PurM-like, N-terminal domain"/>
    <property type="match status" value="1"/>
</dbReference>
<dbReference type="Gene3D" id="3.90.650.10">
    <property type="entry name" value="PurM-like C-terminal domain"/>
    <property type="match status" value="1"/>
</dbReference>
<dbReference type="InterPro" id="IPR010918">
    <property type="entry name" value="PurM-like_C_dom"/>
</dbReference>
<dbReference type="PANTHER" id="PTHR10256:SF0">
    <property type="entry name" value="INACTIVE SELENIDE, WATER DIKINASE-LIKE PROTEIN-RELATED"/>
    <property type="match status" value="1"/>
</dbReference>
<dbReference type="OrthoDB" id="9772934at2"/>